<dbReference type="AlphaFoldDB" id="A0A392MZX0"/>
<accession>A0A392MZX0</accession>
<dbReference type="Proteomes" id="UP000265520">
    <property type="component" value="Unassembled WGS sequence"/>
</dbReference>
<organism evidence="1 2">
    <name type="scientific">Trifolium medium</name>
    <dbReference type="NCBI Taxonomy" id="97028"/>
    <lineage>
        <taxon>Eukaryota</taxon>
        <taxon>Viridiplantae</taxon>
        <taxon>Streptophyta</taxon>
        <taxon>Embryophyta</taxon>
        <taxon>Tracheophyta</taxon>
        <taxon>Spermatophyta</taxon>
        <taxon>Magnoliopsida</taxon>
        <taxon>eudicotyledons</taxon>
        <taxon>Gunneridae</taxon>
        <taxon>Pentapetalae</taxon>
        <taxon>rosids</taxon>
        <taxon>fabids</taxon>
        <taxon>Fabales</taxon>
        <taxon>Fabaceae</taxon>
        <taxon>Papilionoideae</taxon>
        <taxon>50 kb inversion clade</taxon>
        <taxon>NPAAA clade</taxon>
        <taxon>Hologalegina</taxon>
        <taxon>IRL clade</taxon>
        <taxon>Trifolieae</taxon>
        <taxon>Trifolium</taxon>
    </lineage>
</organism>
<protein>
    <submittedName>
        <fullName evidence="1">Putative DNA-binding protein</fullName>
    </submittedName>
</protein>
<evidence type="ECO:0000313" key="2">
    <source>
        <dbReference type="Proteomes" id="UP000265520"/>
    </source>
</evidence>
<name>A0A392MZX0_9FABA</name>
<keyword evidence="2" id="KW-1185">Reference proteome</keyword>
<proteinExistence type="predicted"/>
<comment type="caution">
    <text evidence="1">The sequence shown here is derived from an EMBL/GenBank/DDBJ whole genome shotgun (WGS) entry which is preliminary data.</text>
</comment>
<reference evidence="1 2" key="1">
    <citation type="journal article" date="2018" name="Front. Plant Sci.">
        <title>Red Clover (Trifolium pratense) and Zigzag Clover (T. medium) - A Picture of Genomic Similarities and Differences.</title>
        <authorList>
            <person name="Dluhosova J."/>
            <person name="Istvanek J."/>
            <person name="Nedelnik J."/>
            <person name="Repkova J."/>
        </authorList>
    </citation>
    <scope>NUCLEOTIDE SEQUENCE [LARGE SCALE GENOMIC DNA]</scope>
    <source>
        <strain evidence="2">cv. 10/8</strain>
        <tissue evidence="1">Leaf</tissue>
    </source>
</reference>
<dbReference type="GO" id="GO:0003677">
    <property type="term" value="F:DNA binding"/>
    <property type="evidence" value="ECO:0007669"/>
    <property type="project" value="UniProtKB-KW"/>
</dbReference>
<sequence>MEYYVLFKMHRMNLCSHCDIACKISILSYDLLQSFQNKGFWMPQDVGCLAEENIGYENSSRIEQKRSHQWFMDTGEPGIFSNKKQAVEAANDRPVSAVNVSQWDTGSGFHSLTGQFSDRLFGSDLIRSVNSVDKNIQSIGNGNLNMSIKDFVNQYGNDPSVGLSISHNIGGSSSCLNFGGIRKVKVNQVRDSDNGTPAASIGNSYSISDNTFSIGSDYNKNDGNISSGSTYNNGSDNTIAI</sequence>
<dbReference type="EMBL" id="LXQA010022734">
    <property type="protein sequence ID" value="MCH92459.1"/>
    <property type="molecule type" value="Genomic_DNA"/>
</dbReference>
<gene>
    <name evidence="1" type="ORF">A2U01_0013398</name>
</gene>
<feature type="non-terminal residue" evidence="1">
    <location>
        <position position="241"/>
    </location>
</feature>
<evidence type="ECO:0000313" key="1">
    <source>
        <dbReference type="EMBL" id="MCH92459.1"/>
    </source>
</evidence>
<keyword evidence="1" id="KW-0238">DNA-binding</keyword>